<accession>A0A3S3SBG7</accession>
<dbReference type="AlphaFoldDB" id="A0A3S3SBG7"/>
<organism evidence="1 2">
    <name type="scientific">Neorhizobium lilium</name>
    <dbReference type="NCBI Taxonomy" id="2503024"/>
    <lineage>
        <taxon>Bacteria</taxon>
        <taxon>Pseudomonadati</taxon>
        <taxon>Pseudomonadota</taxon>
        <taxon>Alphaproteobacteria</taxon>
        <taxon>Hyphomicrobiales</taxon>
        <taxon>Rhizobiaceae</taxon>
        <taxon>Rhizobium/Agrobacterium group</taxon>
        <taxon>Neorhizobium</taxon>
    </lineage>
</organism>
<gene>
    <name evidence="1" type="ORF">EPK99_20695</name>
</gene>
<evidence type="ECO:0000313" key="2">
    <source>
        <dbReference type="Proteomes" id="UP000287687"/>
    </source>
</evidence>
<sequence>MKIDSGLNGYYYQGRAQDIDRKTEDAPQREDAIVSRMADAITGSSTLFSSSLSNALWVMESGQSSATPAHEAVSASMSQDWVENLYQEFN</sequence>
<name>A0A3S3SBG7_9HYPH</name>
<dbReference type="Proteomes" id="UP000287687">
    <property type="component" value="Unassembled WGS sequence"/>
</dbReference>
<dbReference type="OrthoDB" id="8372643at2"/>
<dbReference type="RefSeq" id="WP_128444948.1">
    <property type="nucleotide sequence ID" value="NZ_SBIP01000004.1"/>
</dbReference>
<keyword evidence="2" id="KW-1185">Reference proteome</keyword>
<dbReference type="EMBL" id="SBIP01000004">
    <property type="protein sequence ID" value="RWX76070.1"/>
    <property type="molecule type" value="Genomic_DNA"/>
</dbReference>
<comment type="caution">
    <text evidence="1">The sequence shown here is derived from an EMBL/GenBank/DDBJ whole genome shotgun (WGS) entry which is preliminary data.</text>
</comment>
<protein>
    <submittedName>
        <fullName evidence="1">Uncharacterized protein</fullName>
    </submittedName>
</protein>
<evidence type="ECO:0000313" key="1">
    <source>
        <dbReference type="EMBL" id="RWX76070.1"/>
    </source>
</evidence>
<proteinExistence type="predicted"/>
<reference evidence="1 2" key="1">
    <citation type="submission" date="2019-01" db="EMBL/GenBank/DDBJ databases">
        <title>The draft genome of Rhizobium sp. 24NR.</title>
        <authorList>
            <person name="Liu L."/>
            <person name="Liang L."/>
            <person name="Shi S."/>
            <person name="Xu L."/>
            <person name="Wang X."/>
            <person name="Li L."/>
            <person name="Zhang X."/>
        </authorList>
    </citation>
    <scope>NUCLEOTIDE SEQUENCE [LARGE SCALE GENOMIC DNA]</scope>
    <source>
        <strain evidence="1 2">24NR</strain>
    </source>
</reference>